<keyword evidence="2 4" id="KW-0863">Zinc-finger</keyword>
<evidence type="ECO:0000256" key="5">
    <source>
        <dbReference type="SAM" id="MobiDB-lite"/>
    </source>
</evidence>
<dbReference type="InterPro" id="IPR036855">
    <property type="entry name" value="Znf_CCCH_sf"/>
</dbReference>
<dbReference type="SUPFAM" id="SSF90229">
    <property type="entry name" value="CCCH zinc finger"/>
    <property type="match status" value="1"/>
</dbReference>
<name>A0A894KCP2_9VIRU</name>
<keyword evidence="3 4" id="KW-0862">Zinc</keyword>
<sequence>MSPKKALSPNESLNPDNKIITCVNIKTSGFCKSGIECPFNHPAKSVKNELYLDHMVTQSLKNQLLLTKIVNQLEKQTAALNNCAEAIRLLAFKPPVPDSSSQASSKEDIKEVTDSEIYD</sequence>
<evidence type="ECO:0000313" key="7">
    <source>
        <dbReference type="EMBL" id="QRW41709.1"/>
    </source>
</evidence>
<feature type="region of interest" description="Disordered" evidence="5">
    <location>
        <begin position="94"/>
        <end position="119"/>
    </location>
</feature>
<proteinExistence type="predicted"/>
<evidence type="ECO:0000256" key="3">
    <source>
        <dbReference type="ARBA" id="ARBA00022833"/>
    </source>
</evidence>
<feature type="domain" description="C3H1-type" evidence="6">
    <location>
        <begin position="16"/>
        <end position="44"/>
    </location>
</feature>
<evidence type="ECO:0000256" key="2">
    <source>
        <dbReference type="ARBA" id="ARBA00022771"/>
    </source>
</evidence>
<keyword evidence="1 4" id="KW-0479">Metal-binding</keyword>
<evidence type="ECO:0000256" key="4">
    <source>
        <dbReference type="PROSITE-ProRule" id="PRU00723"/>
    </source>
</evidence>
<accession>A0A894KCP2</accession>
<organism evidence="7">
    <name type="scientific">Canya virus</name>
    <dbReference type="NCBI Taxonomy" id="2800909"/>
    <lineage>
        <taxon>Viruses</taxon>
        <taxon>Riboviria</taxon>
    </lineage>
</organism>
<feature type="zinc finger region" description="C3H1-type" evidence="4">
    <location>
        <begin position="16"/>
        <end position="44"/>
    </location>
</feature>
<dbReference type="PROSITE" id="PS50103">
    <property type="entry name" value="ZF_C3H1"/>
    <property type="match status" value="1"/>
</dbReference>
<dbReference type="EMBL" id="MW434765">
    <property type="protein sequence ID" value="QRW41709.1"/>
    <property type="molecule type" value="Genomic_RNA"/>
</dbReference>
<evidence type="ECO:0000256" key="1">
    <source>
        <dbReference type="ARBA" id="ARBA00022723"/>
    </source>
</evidence>
<evidence type="ECO:0000259" key="6">
    <source>
        <dbReference type="PROSITE" id="PS50103"/>
    </source>
</evidence>
<dbReference type="InterPro" id="IPR000571">
    <property type="entry name" value="Znf_CCCH"/>
</dbReference>
<reference evidence="7" key="1">
    <citation type="journal article" date="2020" name="bioRxiv">
        <title>Single mosquito metatranscriptomics identifies vectors, emerging pathogens and reservoirs in one assay.</title>
        <authorList>
            <person name="Batson J."/>
            <person name="Dudas G."/>
            <person name="Haas-Stapleton E."/>
            <person name="Kistler A.L."/>
            <person name="Li L.M."/>
            <person name="Logan P."/>
            <person name="Ratnasiri K."/>
            <person name="Retallack H."/>
        </authorList>
    </citation>
    <scope>NUCLEOTIDE SEQUENCE</scope>
    <source>
        <strain evidence="7">CMS002_037a_COAV</strain>
    </source>
</reference>
<protein>
    <recommendedName>
        <fullName evidence="6">C3H1-type domain-containing protein</fullName>
    </recommendedName>
</protein>
<dbReference type="GO" id="GO:0008270">
    <property type="term" value="F:zinc ion binding"/>
    <property type="evidence" value="ECO:0007669"/>
    <property type="project" value="UniProtKB-KW"/>
</dbReference>